<proteinExistence type="predicted"/>
<dbReference type="Proteomes" id="UP000818323">
    <property type="component" value="Unassembled WGS sequence"/>
</dbReference>
<keyword evidence="3" id="KW-1185">Reference proteome</keyword>
<comment type="caution">
    <text evidence="2">The sequence shown here is derived from an EMBL/GenBank/DDBJ whole genome shotgun (WGS) entry which is preliminary data.</text>
</comment>
<feature type="region of interest" description="Disordered" evidence="1">
    <location>
        <begin position="86"/>
        <end position="114"/>
    </location>
</feature>
<gene>
    <name evidence="2" type="ORF">GR303_22375</name>
</gene>
<sequence>MLIIPGKRKPLAKGSQEDWEEARKAYVLEHAPGLKEHYVAQDRAFRQIEADAQNRHPDPTPDDIAAAIAAEAALPYRRRTEAQLRRNFEPLAAHPPQDIKSKRKRSVQREQRAWNRANPIPLTDERQCALTAEFVRIYAKAVRS</sequence>
<dbReference type="RefSeq" id="WP_161726409.1">
    <property type="nucleotide sequence ID" value="NZ_JAAAXI010000035.1"/>
</dbReference>
<reference evidence="2 3" key="1">
    <citation type="submission" date="2020-01" db="EMBL/GenBank/DDBJ databases">
        <title>Microvirga sp. nov., an arsenate reduction bacterium isolated from Tibet hotspring sediments.</title>
        <authorList>
            <person name="Yuan C.-G."/>
        </authorList>
    </citation>
    <scope>NUCLEOTIDE SEQUENCE [LARGE SCALE GENOMIC DNA]</scope>
    <source>
        <strain evidence="2 3">SYSU G3D203</strain>
    </source>
</reference>
<organism evidence="2 3">
    <name type="scientific">Microvirga arsenatis</name>
    <dbReference type="NCBI Taxonomy" id="2692265"/>
    <lineage>
        <taxon>Bacteria</taxon>
        <taxon>Pseudomonadati</taxon>
        <taxon>Pseudomonadota</taxon>
        <taxon>Alphaproteobacteria</taxon>
        <taxon>Hyphomicrobiales</taxon>
        <taxon>Methylobacteriaceae</taxon>
        <taxon>Microvirga</taxon>
    </lineage>
</organism>
<dbReference type="EMBL" id="JAAAXJ010000026">
    <property type="protein sequence ID" value="NBJ27079.1"/>
    <property type="molecule type" value="Genomic_DNA"/>
</dbReference>
<accession>A0ABW9Z8W6</accession>
<protein>
    <submittedName>
        <fullName evidence="2">Uncharacterized protein</fullName>
    </submittedName>
</protein>
<evidence type="ECO:0000313" key="3">
    <source>
        <dbReference type="Proteomes" id="UP000818323"/>
    </source>
</evidence>
<name>A0ABW9Z8W6_9HYPH</name>
<evidence type="ECO:0000256" key="1">
    <source>
        <dbReference type="SAM" id="MobiDB-lite"/>
    </source>
</evidence>
<evidence type="ECO:0000313" key="2">
    <source>
        <dbReference type="EMBL" id="NBJ27079.1"/>
    </source>
</evidence>